<organism evidence="1 2">
    <name type="scientific">Orbilia javanica</name>
    <dbReference type="NCBI Taxonomy" id="47235"/>
    <lineage>
        <taxon>Eukaryota</taxon>
        <taxon>Fungi</taxon>
        <taxon>Dikarya</taxon>
        <taxon>Ascomycota</taxon>
        <taxon>Pezizomycotina</taxon>
        <taxon>Orbiliomycetes</taxon>
        <taxon>Orbiliales</taxon>
        <taxon>Orbiliaceae</taxon>
        <taxon>Orbilia</taxon>
    </lineage>
</organism>
<sequence>MGGAPAPSLADFIFDIPFAAELGISREETEKFEEMIYSYYEHRYTPDEDIYANSIIQYLKDLNDPPQCVSNFMEMLVEAGVLELEDFSLKPSHDVKEPRLELLQSLELGQPPQPSPDQQLGDLEEHLLGLDSDMGEDESLDKDESLDEDLYFGGLRSNGFKLQLAPRYSPSHTDFIIQAGSGSELCAFRVDSQWLKETSPFFNMLLQNGQCGSPPLYSYLSDEHPVTMDVYLAYLYGLPFKLSLLRNGPGHDVSLVHGLVKLAMNTQYEGLMEDITKELGCSFAQCAWGPDLLPCLVDLYRYHYSCPRDEDDNDSIKITVPQLVEWIGHLQAGRELIQLQQLISDARQAELDSGPAIFLRDISMALCTALHAATAE</sequence>
<evidence type="ECO:0000313" key="1">
    <source>
        <dbReference type="EMBL" id="KAK6342932.1"/>
    </source>
</evidence>
<proteinExistence type="predicted"/>
<evidence type="ECO:0008006" key="3">
    <source>
        <dbReference type="Google" id="ProtNLM"/>
    </source>
</evidence>
<dbReference type="AlphaFoldDB" id="A0AAN8N506"/>
<gene>
    <name evidence="1" type="ORF">TWF718_008310</name>
</gene>
<name>A0AAN8N506_9PEZI</name>
<reference evidence="1 2" key="1">
    <citation type="submission" date="2019-10" db="EMBL/GenBank/DDBJ databases">
        <authorList>
            <person name="Palmer J.M."/>
        </authorList>
    </citation>
    <scope>NUCLEOTIDE SEQUENCE [LARGE SCALE GENOMIC DNA]</scope>
    <source>
        <strain evidence="1 2">TWF718</strain>
    </source>
</reference>
<keyword evidence="2" id="KW-1185">Reference proteome</keyword>
<dbReference type="EMBL" id="JAVHNR010000005">
    <property type="protein sequence ID" value="KAK6342932.1"/>
    <property type="molecule type" value="Genomic_DNA"/>
</dbReference>
<comment type="caution">
    <text evidence="1">The sequence shown here is derived from an EMBL/GenBank/DDBJ whole genome shotgun (WGS) entry which is preliminary data.</text>
</comment>
<accession>A0AAN8N506</accession>
<evidence type="ECO:0000313" key="2">
    <source>
        <dbReference type="Proteomes" id="UP001313282"/>
    </source>
</evidence>
<dbReference type="Proteomes" id="UP001313282">
    <property type="component" value="Unassembled WGS sequence"/>
</dbReference>
<protein>
    <recommendedName>
        <fullName evidence="3">BTB domain-containing protein</fullName>
    </recommendedName>
</protein>